<dbReference type="Proteomes" id="UP001497457">
    <property type="component" value="Chromosome 12b"/>
</dbReference>
<feature type="domain" description="DUF6598" evidence="2">
    <location>
        <begin position="185"/>
        <end position="415"/>
    </location>
</feature>
<feature type="coiled-coil region" evidence="1">
    <location>
        <begin position="18"/>
        <end position="72"/>
    </location>
</feature>
<dbReference type="InterPro" id="IPR046533">
    <property type="entry name" value="DUF6598"/>
</dbReference>
<organism evidence="3 4">
    <name type="scientific">Urochloa decumbens</name>
    <dbReference type="NCBI Taxonomy" id="240449"/>
    <lineage>
        <taxon>Eukaryota</taxon>
        <taxon>Viridiplantae</taxon>
        <taxon>Streptophyta</taxon>
        <taxon>Embryophyta</taxon>
        <taxon>Tracheophyta</taxon>
        <taxon>Spermatophyta</taxon>
        <taxon>Magnoliopsida</taxon>
        <taxon>Liliopsida</taxon>
        <taxon>Poales</taxon>
        <taxon>Poaceae</taxon>
        <taxon>PACMAD clade</taxon>
        <taxon>Panicoideae</taxon>
        <taxon>Panicodae</taxon>
        <taxon>Paniceae</taxon>
        <taxon>Melinidinae</taxon>
        <taxon>Urochloa</taxon>
    </lineage>
</organism>
<dbReference type="PANTHER" id="PTHR33065">
    <property type="entry name" value="OS07G0486400 PROTEIN"/>
    <property type="match status" value="1"/>
</dbReference>
<evidence type="ECO:0000259" key="2">
    <source>
        <dbReference type="Pfam" id="PF20241"/>
    </source>
</evidence>
<dbReference type="PANTHER" id="PTHR33065:SF93">
    <property type="entry name" value="DUF6598 DOMAIN-CONTAINING PROTEIN"/>
    <property type="match status" value="1"/>
</dbReference>
<accession>A0ABC8WK71</accession>
<keyword evidence="4" id="KW-1185">Reference proteome</keyword>
<reference evidence="4" key="1">
    <citation type="submission" date="2024-06" db="EMBL/GenBank/DDBJ databases">
        <authorList>
            <person name="Ryan C."/>
        </authorList>
    </citation>
    <scope>NUCLEOTIDE SEQUENCE [LARGE SCALE GENOMIC DNA]</scope>
</reference>
<sequence>MAEEEVEAEARAPTWAEAQAMEKRLSSIRDKIHDLNSMMATKDDDNLIFSGLSEAEREAKKGKAEEERLLLMREYVRLLSETTRDPDFSGMTEAERAAVAGRLRREALEEARRLETAGDSKGAKWKEGEARILDFDPKQGGIYFNRRADVYLPTFDHDEESPFGPMRFTDAVYHKNQTVKLCGAVNILSVKIACSDVGYPIKVYGTVTARDNIDNKCVYLFRRGRDHCQVIKFKDNPLILTGPKRGLALLDDNFVEIDLKIKDRQGQDRELSKGVVRIRAKTVGSLEKCKLESKSLATRLSTVDVNYAVVKGAVEATIAVEVLEGDFAGKITAHTTSIKKSVVLYDSKVAGDDGHGALQVMRPVVSVHVKDKLVIVAKTGDGESDHRRVIAFTTRVKGRDEDVIDVGAAKMSVKVSWSIMDPSR</sequence>
<gene>
    <name evidence="3" type="ORF">URODEC1_LOCUS14561</name>
</gene>
<evidence type="ECO:0000256" key="1">
    <source>
        <dbReference type="SAM" id="Coils"/>
    </source>
</evidence>
<dbReference type="EMBL" id="OZ075122">
    <property type="protein sequence ID" value="CAL4910741.1"/>
    <property type="molecule type" value="Genomic_DNA"/>
</dbReference>
<name>A0ABC8WK71_9POAL</name>
<evidence type="ECO:0000313" key="4">
    <source>
        <dbReference type="Proteomes" id="UP001497457"/>
    </source>
</evidence>
<dbReference type="AlphaFoldDB" id="A0ABC8WK71"/>
<protein>
    <recommendedName>
        <fullName evidence="2">DUF6598 domain-containing protein</fullName>
    </recommendedName>
</protein>
<keyword evidence="1" id="KW-0175">Coiled coil</keyword>
<evidence type="ECO:0000313" key="3">
    <source>
        <dbReference type="EMBL" id="CAL4910741.1"/>
    </source>
</evidence>
<proteinExistence type="predicted"/>
<reference evidence="3 4" key="2">
    <citation type="submission" date="2024-10" db="EMBL/GenBank/DDBJ databases">
        <authorList>
            <person name="Ryan C."/>
        </authorList>
    </citation>
    <scope>NUCLEOTIDE SEQUENCE [LARGE SCALE GENOMIC DNA]</scope>
</reference>
<dbReference type="Pfam" id="PF20241">
    <property type="entry name" value="DUF6598"/>
    <property type="match status" value="1"/>
</dbReference>